<evidence type="ECO:0000256" key="3">
    <source>
        <dbReference type="ARBA" id="ARBA00022692"/>
    </source>
</evidence>
<dbReference type="InterPro" id="IPR036259">
    <property type="entry name" value="MFS_trans_sf"/>
</dbReference>
<evidence type="ECO:0000313" key="9">
    <source>
        <dbReference type="EMBL" id="KXH25531.1"/>
    </source>
</evidence>
<comment type="subcellular location">
    <subcellularLocation>
        <location evidence="1">Membrane</location>
        <topology evidence="1">Multi-pass membrane protein</topology>
    </subcellularLocation>
</comment>
<evidence type="ECO:0000256" key="1">
    <source>
        <dbReference type="ARBA" id="ARBA00004141"/>
    </source>
</evidence>
<gene>
    <name evidence="9" type="ORF">CNYM01_00312</name>
</gene>
<dbReference type="PANTHER" id="PTHR43791">
    <property type="entry name" value="PERMEASE-RELATED"/>
    <property type="match status" value="1"/>
</dbReference>
<evidence type="ECO:0000256" key="7">
    <source>
        <dbReference type="SAM" id="Phobius"/>
    </source>
</evidence>
<protein>
    <submittedName>
        <fullName evidence="9">Allantoate permease</fullName>
    </submittedName>
</protein>
<feature type="transmembrane region" description="Helical" evidence="7">
    <location>
        <begin position="185"/>
        <end position="204"/>
    </location>
</feature>
<dbReference type="Gene3D" id="1.20.1250.20">
    <property type="entry name" value="MFS general substrate transporter like domains"/>
    <property type="match status" value="1"/>
</dbReference>
<dbReference type="PANTHER" id="PTHR43791:SF97">
    <property type="entry name" value="ALLANTOATE TRANSPORTER, PUTATIVE (AFU_ORTHOLOGUE AFUA_1G14700)-RELATED"/>
    <property type="match status" value="1"/>
</dbReference>
<keyword evidence="4 7" id="KW-1133">Transmembrane helix</keyword>
<evidence type="ECO:0000256" key="5">
    <source>
        <dbReference type="ARBA" id="ARBA00023136"/>
    </source>
</evidence>
<dbReference type="PROSITE" id="PS50850">
    <property type="entry name" value="MFS"/>
    <property type="match status" value="1"/>
</dbReference>
<comment type="caution">
    <text evidence="9">The sequence shown here is derived from an EMBL/GenBank/DDBJ whole genome shotgun (WGS) entry which is preliminary data.</text>
</comment>
<dbReference type="OrthoDB" id="6730379at2759"/>
<comment type="similarity">
    <text evidence="6">Belongs to the major facilitator superfamily. Allantoate permease family.</text>
</comment>
<evidence type="ECO:0000256" key="4">
    <source>
        <dbReference type="ARBA" id="ARBA00022989"/>
    </source>
</evidence>
<proteinExistence type="inferred from homology"/>
<feature type="transmembrane region" description="Helical" evidence="7">
    <location>
        <begin position="351"/>
        <end position="371"/>
    </location>
</feature>
<dbReference type="AlphaFoldDB" id="A0A135RP89"/>
<dbReference type="InterPro" id="IPR020846">
    <property type="entry name" value="MFS_dom"/>
</dbReference>
<evidence type="ECO:0000313" key="10">
    <source>
        <dbReference type="Proteomes" id="UP000070054"/>
    </source>
</evidence>
<dbReference type="GO" id="GO:0016020">
    <property type="term" value="C:membrane"/>
    <property type="evidence" value="ECO:0007669"/>
    <property type="project" value="UniProtKB-SubCell"/>
</dbReference>
<feature type="transmembrane region" description="Helical" evidence="7">
    <location>
        <begin position="58"/>
        <end position="80"/>
    </location>
</feature>
<organism evidence="9 10">
    <name type="scientific">Colletotrichum nymphaeae SA-01</name>
    <dbReference type="NCBI Taxonomy" id="1460502"/>
    <lineage>
        <taxon>Eukaryota</taxon>
        <taxon>Fungi</taxon>
        <taxon>Dikarya</taxon>
        <taxon>Ascomycota</taxon>
        <taxon>Pezizomycotina</taxon>
        <taxon>Sordariomycetes</taxon>
        <taxon>Hypocreomycetidae</taxon>
        <taxon>Glomerellales</taxon>
        <taxon>Glomerellaceae</taxon>
        <taxon>Colletotrichum</taxon>
        <taxon>Colletotrichum acutatum species complex</taxon>
    </lineage>
</organism>
<dbReference type="EMBL" id="JEMN01001852">
    <property type="protein sequence ID" value="KXH25531.1"/>
    <property type="molecule type" value="Genomic_DNA"/>
</dbReference>
<feature type="transmembrane region" description="Helical" evidence="7">
    <location>
        <begin position="277"/>
        <end position="298"/>
    </location>
</feature>
<reference evidence="9 10" key="1">
    <citation type="submission" date="2014-02" db="EMBL/GenBank/DDBJ databases">
        <title>The genome sequence of Colletotrichum nymphaeae SA-01.</title>
        <authorList>
            <person name="Baroncelli R."/>
            <person name="Thon M.R."/>
        </authorList>
    </citation>
    <scope>NUCLEOTIDE SEQUENCE [LARGE SCALE GENOMIC DNA]</scope>
    <source>
        <strain evidence="9 10">SA-01</strain>
    </source>
</reference>
<dbReference type="SUPFAM" id="SSF103473">
    <property type="entry name" value="MFS general substrate transporter"/>
    <property type="match status" value="1"/>
</dbReference>
<keyword evidence="5 7" id="KW-0472">Membrane</keyword>
<evidence type="ECO:0000256" key="2">
    <source>
        <dbReference type="ARBA" id="ARBA00022448"/>
    </source>
</evidence>
<feature type="transmembrane region" description="Helical" evidence="7">
    <location>
        <begin position="125"/>
        <end position="143"/>
    </location>
</feature>
<sequence length="529" mass="58805">MSDNIEASPAAADTASGHEVALKGQVADEGYDIFEEGIAQSVPQDIANAVRRKIDRHLLALMCLLYGLNYVDKVAMGWAVLFDFRKDLGLVGDEYSWASSMFYFGYLAAQYPANYMLQRYKTVRILSSAVIVWGVLMLAHLGLRNFAGLMVVRFLLGVAESVVTPGILLYTSIWYTRKEQVLRTMLWAAMQGAFSIVCSLLSFGLGHITNTALRPWMYIFLVLGILSILVGVLWIIFMPETPNKAKFLTHEEQVIAVQRVAQNMTGIKGYEWKYYQMWHAVIDVKTWLVLAFVLFTQLPNGGLTSFGSLVISGFGFDAFRTLLIGLPSSVVSAGSMIVWGTISIKYGNLRTWGMIIPLLPAIAGIAAVYATMDTGANKYGRVVAYWLINSYAVTVSSRPLLGLENLVLTCSHKWPFVLTIVGQNVAGHTKRAFTNTMLLMVFAAGNIAGPFFFRSQDAPKYVLAIAVILVCFCAALLTAIILRLYMAWQNRRRDSKYGNADGVEKKVDGMRLGMHDKTDLENLDFRYVL</sequence>
<dbReference type="InterPro" id="IPR011701">
    <property type="entry name" value="MFS"/>
</dbReference>
<feature type="transmembrane region" description="Helical" evidence="7">
    <location>
        <begin position="216"/>
        <end position="237"/>
    </location>
</feature>
<name>A0A135RP89_9PEZI</name>
<feature type="transmembrane region" description="Helical" evidence="7">
    <location>
        <begin position="149"/>
        <end position="173"/>
    </location>
</feature>
<keyword evidence="3 7" id="KW-0812">Transmembrane</keyword>
<accession>A0A135RP89</accession>
<keyword evidence="2" id="KW-0813">Transport</keyword>
<keyword evidence="10" id="KW-1185">Reference proteome</keyword>
<dbReference type="Proteomes" id="UP000070054">
    <property type="component" value="Unassembled WGS sequence"/>
</dbReference>
<feature type="transmembrane region" description="Helical" evidence="7">
    <location>
        <begin position="461"/>
        <end position="486"/>
    </location>
</feature>
<dbReference type="GO" id="GO:0022857">
    <property type="term" value="F:transmembrane transporter activity"/>
    <property type="evidence" value="ECO:0007669"/>
    <property type="project" value="InterPro"/>
</dbReference>
<feature type="domain" description="Major facilitator superfamily (MFS) profile" evidence="8">
    <location>
        <begin position="58"/>
        <end position="529"/>
    </location>
</feature>
<feature type="transmembrane region" description="Helical" evidence="7">
    <location>
        <begin position="437"/>
        <end position="455"/>
    </location>
</feature>
<evidence type="ECO:0000256" key="6">
    <source>
        <dbReference type="ARBA" id="ARBA00037968"/>
    </source>
</evidence>
<feature type="transmembrane region" description="Helical" evidence="7">
    <location>
        <begin position="318"/>
        <end position="339"/>
    </location>
</feature>
<dbReference type="FunFam" id="1.20.1250.20:FF:000064">
    <property type="entry name" value="MFS allantoate transporter"/>
    <property type="match status" value="1"/>
</dbReference>
<dbReference type="Pfam" id="PF07690">
    <property type="entry name" value="MFS_1"/>
    <property type="match status" value="1"/>
</dbReference>
<evidence type="ECO:0000259" key="8">
    <source>
        <dbReference type="PROSITE" id="PS50850"/>
    </source>
</evidence>